<keyword evidence="3" id="KW-1185">Reference proteome</keyword>
<accession>A0A1J4N7N7</accession>
<dbReference type="InterPro" id="IPR007061">
    <property type="entry name" value="MST-like"/>
</dbReference>
<evidence type="ECO:0000313" key="2">
    <source>
        <dbReference type="EMBL" id="OIJ26664.1"/>
    </source>
</evidence>
<name>A0A1J4N7N7_9ACTN</name>
<evidence type="ECO:0000256" key="1">
    <source>
        <dbReference type="SAM" id="MobiDB-lite"/>
    </source>
</evidence>
<feature type="region of interest" description="Disordered" evidence="1">
    <location>
        <begin position="1"/>
        <end position="26"/>
    </location>
</feature>
<dbReference type="Gene3D" id="1.20.120.450">
    <property type="entry name" value="dinb family like domain"/>
    <property type="match status" value="1"/>
</dbReference>
<proteinExistence type="predicted"/>
<sequence length="189" mass="21445">MSSDQRQVGFGGIWLPEGEDPRQQDEQAVGELATYRDYLRHYRLTLELKCQDLGPEDLAKQSVPPSDLSLLGLVRHMARVEQSWFQRVLKENLDLPRLDEDDPTGGFHKVEPTQESVDEAFASWREQIAGADAWLDSIDDSILGEKRAVRPGEEPTSIRDILVHMIEEYARHAGHADLLRETIDGRTGQ</sequence>
<dbReference type="Proteomes" id="UP000033772">
    <property type="component" value="Unassembled WGS sequence"/>
</dbReference>
<dbReference type="EMBL" id="JZDQ02000014">
    <property type="protein sequence ID" value="OIJ26664.1"/>
    <property type="molecule type" value="Genomic_DNA"/>
</dbReference>
<dbReference type="STRING" id="1844.UG56_011895"/>
<protein>
    <recommendedName>
        <fullName evidence="4">Mini-circle protein</fullName>
    </recommendedName>
</protein>
<dbReference type="AlphaFoldDB" id="A0A1J4N7N7"/>
<dbReference type="Pfam" id="PF04978">
    <property type="entry name" value="MST"/>
    <property type="match status" value="1"/>
</dbReference>
<dbReference type="SUPFAM" id="SSF109854">
    <property type="entry name" value="DinB/YfiT-like putative metalloenzymes"/>
    <property type="match status" value="1"/>
</dbReference>
<organism evidence="2 3">
    <name type="scientific">Nocardioides luteus</name>
    <dbReference type="NCBI Taxonomy" id="1844"/>
    <lineage>
        <taxon>Bacteria</taxon>
        <taxon>Bacillati</taxon>
        <taxon>Actinomycetota</taxon>
        <taxon>Actinomycetes</taxon>
        <taxon>Propionibacteriales</taxon>
        <taxon>Nocardioidaceae</taxon>
        <taxon>Nocardioides</taxon>
    </lineage>
</organism>
<evidence type="ECO:0000313" key="3">
    <source>
        <dbReference type="Proteomes" id="UP000033772"/>
    </source>
</evidence>
<dbReference type="RefSeq" id="WP_045547999.1">
    <property type="nucleotide sequence ID" value="NZ_JZDQ02000014.1"/>
</dbReference>
<comment type="caution">
    <text evidence="2">The sequence shown here is derived from an EMBL/GenBank/DDBJ whole genome shotgun (WGS) entry which is preliminary data.</text>
</comment>
<reference evidence="2" key="1">
    <citation type="submission" date="2016-10" db="EMBL/GenBank/DDBJ databases">
        <title>Draft Genome Sequence of Nocardioides luteus Strain BAFB, an Alkane-Degrading Bacterium Isolated from JP-7 Polluted Soil.</title>
        <authorList>
            <person name="Brown L."/>
            <person name="Ruiz O.N."/>
            <person name="Gunasekera T."/>
        </authorList>
    </citation>
    <scope>NUCLEOTIDE SEQUENCE [LARGE SCALE GENOMIC DNA]</scope>
    <source>
        <strain evidence="2">BAFB</strain>
    </source>
</reference>
<gene>
    <name evidence="2" type="ORF">UG56_011895</name>
</gene>
<evidence type="ECO:0008006" key="4">
    <source>
        <dbReference type="Google" id="ProtNLM"/>
    </source>
</evidence>
<dbReference type="InterPro" id="IPR034660">
    <property type="entry name" value="DinB/YfiT-like"/>
</dbReference>
<dbReference type="OrthoDB" id="4548523at2"/>